<dbReference type="PROSITE" id="PS51257">
    <property type="entry name" value="PROKAR_LIPOPROTEIN"/>
    <property type="match status" value="1"/>
</dbReference>
<evidence type="ECO:0000313" key="3">
    <source>
        <dbReference type="EMBL" id="KEZ78898.1"/>
    </source>
</evidence>
<gene>
    <name evidence="3" type="ORF">C41B8_02172</name>
</gene>
<feature type="chain" id="PRO_5001776796" description="Lipoprotein" evidence="2">
    <location>
        <begin position="23"/>
        <end position="150"/>
    </location>
</feature>
<evidence type="ECO:0000313" key="4">
    <source>
        <dbReference type="Proteomes" id="UP000028302"/>
    </source>
</evidence>
<reference evidence="3 4" key="1">
    <citation type="submission" date="2013-03" db="EMBL/GenBank/DDBJ databases">
        <title>Salinisphaera hydrothermalis C41B8 Genome Sequencing.</title>
        <authorList>
            <person name="Li C."/>
            <person name="Lai Q."/>
            <person name="Shao Z."/>
        </authorList>
    </citation>
    <scope>NUCLEOTIDE SEQUENCE [LARGE SCALE GENOMIC DNA]</scope>
    <source>
        <strain evidence="3 4">C41B8</strain>
    </source>
</reference>
<accession>A0A084IQB4</accession>
<protein>
    <recommendedName>
        <fullName evidence="5">Lipoprotein</fullName>
    </recommendedName>
</protein>
<evidence type="ECO:0000256" key="2">
    <source>
        <dbReference type="SAM" id="SignalP"/>
    </source>
</evidence>
<keyword evidence="2" id="KW-0732">Signal</keyword>
<evidence type="ECO:0000256" key="1">
    <source>
        <dbReference type="SAM" id="MobiDB-lite"/>
    </source>
</evidence>
<organism evidence="3 4">
    <name type="scientific">Salinisphaera hydrothermalis (strain C41B8)</name>
    <dbReference type="NCBI Taxonomy" id="1304275"/>
    <lineage>
        <taxon>Bacteria</taxon>
        <taxon>Pseudomonadati</taxon>
        <taxon>Pseudomonadota</taxon>
        <taxon>Gammaproteobacteria</taxon>
        <taxon>Salinisphaerales</taxon>
        <taxon>Salinisphaeraceae</taxon>
        <taxon>Salinisphaera</taxon>
    </lineage>
</organism>
<dbReference type="EMBL" id="APNK01000002">
    <property type="protein sequence ID" value="KEZ78898.1"/>
    <property type="molecule type" value="Genomic_DNA"/>
</dbReference>
<sequence>MRSTYAIIGLVMSLGLAGCASGLPHGKSVDYNNLPGENDSAQGPGLLSGDHYDKSDGGGTLLYSDNHPSKSVFGSLRDRNKPGQAPTENAGQGSSQTSASAASSQQDFQNFQDFQAYKHFQQLPPDSPEKQRFKDWKEWQEYKKWKQQQQ</sequence>
<name>A0A084IQB4_SALHC</name>
<feature type="compositionally biased region" description="Low complexity" evidence="1">
    <location>
        <begin position="89"/>
        <end position="115"/>
    </location>
</feature>
<proteinExistence type="predicted"/>
<evidence type="ECO:0008006" key="5">
    <source>
        <dbReference type="Google" id="ProtNLM"/>
    </source>
</evidence>
<dbReference type="Proteomes" id="UP000028302">
    <property type="component" value="Unassembled WGS sequence"/>
</dbReference>
<keyword evidence="4" id="KW-1185">Reference proteome</keyword>
<dbReference type="AlphaFoldDB" id="A0A084IQB4"/>
<dbReference type="STRING" id="1304275.C41B8_02172"/>
<comment type="caution">
    <text evidence="3">The sequence shown here is derived from an EMBL/GenBank/DDBJ whole genome shotgun (WGS) entry which is preliminary data.</text>
</comment>
<feature type="region of interest" description="Disordered" evidence="1">
    <location>
        <begin position="31"/>
        <end position="132"/>
    </location>
</feature>
<feature type="signal peptide" evidence="2">
    <location>
        <begin position="1"/>
        <end position="22"/>
    </location>
</feature>